<dbReference type="InterPro" id="IPR003691">
    <property type="entry name" value="FluC"/>
</dbReference>
<comment type="subcellular location">
    <subcellularLocation>
        <location evidence="2">Cell membrane</location>
        <topology evidence="2">Multi-pass membrane protein</topology>
    </subcellularLocation>
</comment>
<feature type="transmembrane region" description="Helical" evidence="10">
    <location>
        <begin position="439"/>
        <end position="456"/>
    </location>
</feature>
<evidence type="ECO:0000256" key="6">
    <source>
        <dbReference type="ARBA" id="ARBA00023136"/>
    </source>
</evidence>
<keyword evidence="12" id="KW-1185">Reference proteome</keyword>
<evidence type="ECO:0008006" key="13">
    <source>
        <dbReference type="Google" id="ProtNLM"/>
    </source>
</evidence>
<dbReference type="Pfam" id="PF02537">
    <property type="entry name" value="CRCB"/>
    <property type="match status" value="2"/>
</dbReference>
<evidence type="ECO:0000313" key="11">
    <source>
        <dbReference type="EMBL" id="EJK70194.1"/>
    </source>
</evidence>
<gene>
    <name evidence="11" type="ORF">THAOC_08466</name>
</gene>
<comment type="catalytic activity">
    <reaction evidence="8">
        <text>fluoride(in) = fluoride(out)</text>
        <dbReference type="Rhea" id="RHEA:76159"/>
        <dbReference type="ChEBI" id="CHEBI:17051"/>
    </reaction>
    <physiologicalReaction direction="left-to-right" evidence="8">
        <dbReference type="Rhea" id="RHEA:76160"/>
    </physiologicalReaction>
</comment>
<feature type="transmembrane region" description="Helical" evidence="10">
    <location>
        <begin position="468"/>
        <end position="490"/>
    </location>
</feature>
<comment type="caution">
    <text evidence="11">The sequence shown here is derived from an EMBL/GenBank/DDBJ whole genome shotgun (WGS) entry which is preliminary data.</text>
</comment>
<evidence type="ECO:0000256" key="9">
    <source>
        <dbReference type="SAM" id="MobiDB-lite"/>
    </source>
</evidence>
<dbReference type="GO" id="GO:0005886">
    <property type="term" value="C:plasma membrane"/>
    <property type="evidence" value="ECO:0007669"/>
    <property type="project" value="UniProtKB-SubCell"/>
</dbReference>
<dbReference type="eggNOG" id="ENOG502T75V">
    <property type="taxonomic scope" value="Eukaryota"/>
</dbReference>
<feature type="transmembrane region" description="Helical" evidence="10">
    <location>
        <begin position="540"/>
        <end position="562"/>
    </location>
</feature>
<accession>K0SZ12</accession>
<dbReference type="Proteomes" id="UP000266841">
    <property type="component" value="Unassembled WGS sequence"/>
</dbReference>
<name>K0SZ12_THAOC</name>
<evidence type="ECO:0000256" key="2">
    <source>
        <dbReference type="ARBA" id="ARBA00004651"/>
    </source>
</evidence>
<evidence type="ECO:0000256" key="4">
    <source>
        <dbReference type="ARBA" id="ARBA00022692"/>
    </source>
</evidence>
<feature type="transmembrane region" description="Helical" evidence="10">
    <location>
        <begin position="405"/>
        <end position="427"/>
    </location>
</feature>
<comment type="function">
    <text evidence="1">Fluoride channel required for the rapid expulsion of cytoplasmic fluoride.</text>
</comment>
<keyword evidence="5 10" id="KW-1133">Transmembrane helix</keyword>
<evidence type="ECO:0000256" key="1">
    <source>
        <dbReference type="ARBA" id="ARBA00002598"/>
    </source>
</evidence>
<protein>
    <recommendedName>
        <fullName evidence="13">Fluoride ion transporter CrcB</fullName>
    </recommendedName>
</protein>
<evidence type="ECO:0000256" key="7">
    <source>
        <dbReference type="ARBA" id="ARBA00035120"/>
    </source>
</evidence>
<sequence length="566" mass="63473">MPTRMLALAGRDVEAHGREIGLIPYLFVSIVSHATERRWRMERCGGILNFKSSNSQIMRTPVFEQFMRSEILLADDSIYSIKVLNRSSVEGLKNKNWRLYKPKILVSKKWRDWEGTKNKLISSDCITAWRWQEGSKGEGGEKVHEALTRRREKKAVAAYRPSPIPTRTRRKSSTPRKTAARVGIGRTSTTSPFYLSLASRFGLFWEGSSVEIVAMKVRHVLGASRLGICGLVLTPTCRLPGDPIDDWLWPLSHKICVTTNGKTEQYGGALFIDLPANVFGSFILGLVTGHSGDWPAMPCFHQDHPVQKQTGLHVGLRTALCGSLTTFSSWNTQMVLMMDGTPNPFLNSQVLAAIVGYMIGMQASVSSFRAGRAVAAWLHVRRNPHLFDNELSKLSIVQRRIHSHVFWITPFITTFCTLSLVGLYMLGDFYWGILWYREMWIGCLVAPFGTILRWRLSTLNFKLAKLPWFPLGTFLANFIGSILSAGISAIDYIEPIDKEWTVSFIEAISLGVAGSLSTVSTLVKEIVEITEKNQTYDKKAFLYAVSTLICCCLIGLAVYSPIVRYG</sequence>
<proteinExistence type="inferred from homology"/>
<feature type="region of interest" description="Disordered" evidence="9">
    <location>
        <begin position="163"/>
        <end position="182"/>
    </location>
</feature>
<evidence type="ECO:0000256" key="10">
    <source>
        <dbReference type="SAM" id="Phobius"/>
    </source>
</evidence>
<reference evidence="11 12" key="1">
    <citation type="journal article" date="2012" name="Genome Biol.">
        <title>Genome and low-iron response of an oceanic diatom adapted to chronic iron limitation.</title>
        <authorList>
            <person name="Lommer M."/>
            <person name="Specht M."/>
            <person name="Roy A.S."/>
            <person name="Kraemer L."/>
            <person name="Andreson R."/>
            <person name="Gutowska M.A."/>
            <person name="Wolf J."/>
            <person name="Bergner S.V."/>
            <person name="Schilhabel M.B."/>
            <person name="Klostermeier U.C."/>
            <person name="Beiko R.G."/>
            <person name="Rosenstiel P."/>
            <person name="Hippler M."/>
            <person name="Laroche J."/>
        </authorList>
    </citation>
    <scope>NUCLEOTIDE SEQUENCE [LARGE SCALE GENOMIC DNA]</scope>
    <source>
        <strain evidence="11 12">CCMP1005</strain>
    </source>
</reference>
<comment type="similarity">
    <text evidence="7">Belongs to the fluoride channel Fluc/FEX (TC 1.A.43) family.</text>
</comment>
<evidence type="ECO:0000256" key="5">
    <source>
        <dbReference type="ARBA" id="ARBA00022989"/>
    </source>
</evidence>
<dbReference type="GO" id="GO:1903425">
    <property type="term" value="F:fluoride transmembrane transporter activity"/>
    <property type="evidence" value="ECO:0007669"/>
    <property type="project" value="TreeGrafter"/>
</dbReference>
<dbReference type="AlphaFoldDB" id="K0SZ12"/>
<keyword evidence="6 10" id="KW-0472">Membrane</keyword>
<dbReference type="EMBL" id="AGNL01008898">
    <property type="protein sequence ID" value="EJK70194.1"/>
    <property type="molecule type" value="Genomic_DNA"/>
</dbReference>
<keyword evidence="4 10" id="KW-0812">Transmembrane</keyword>
<keyword evidence="3" id="KW-1003">Cell membrane</keyword>
<dbReference type="PANTHER" id="PTHR28259:SF1">
    <property type="entry name" value="FLUORIDE EXPORT PROTEIN 1-RELATED"/>
    <property type="match status" value="1"/>
</dbReference>
<evidence type="ECO:0000256" key="3">
    <source>
        <dbReference type="ARBA" id="ARBA00022475"/>
    </source>
</evidence>
<dbReference type="PANTHER" id="PTHR28259">
    <property type="entry name" value="FLUORIDE EXPORT PROTEIN 1-RELATED"/>
    <property type="match status" value="1"/>
</dbReference>
<dbReference type="OrthoDB" id="409792at2759"/>
<evidence type="ECO:0000256" key="8">
    <source>
        <dbReference type="ARBA" id="ARBA00035585"/>
    </source>
</evidence>
<organism evidence="11 12">
    <name type="scientific">Thalassiosira oceanica</name>
    <name type="common">Marine diatom</name>
    <dbReference type="NCBI Taxonomy" id="159749"/>
    <lineage>
        <taxon>Eukaryota</taxon>
        <taxon>Sar</taxon>
        <taxon>Stramenopiles</taxon>
        <taxon>Ochrophyta</taxon>
        <taxon>Bacillariophyta</taxon>
        <taxon>Coscinodiscophyceae</taxon>
        <taxon>Thalassiosirophycidae</taxon>
        <taxon>Thalassiosirales</taxon>
        <taxon>Thalassiosiraceae</taxon>
        <taxon>Thalassiosira</taxon>
    </lineage>
</organism>
<evidence type="ECO:0000313" key="12">
    <source>
        <dbReference type="Proteomes" id="UP000266841"/>
    </source>
</evidence>